<organism evidence="2 3">
    <name type="scientific">Lolium multiflorum</name>
    <name type="common">Italian ryegrass</name>
    <name type="synonym">Lolium perenne subsp. multiflorum</name>
    <dbReference type="NCBI Taxonomy" id="4521"/>
    <lineage>
        <taxon>Eukaryota</taxon>
        <taxon>Viridiplantae</taxon>
        <taxon>Streptophyta</taxon>
        <taxon>Embryophyta</taxon>
        <taxon>Tracheophyta</taxon>
        <taxon>Spermatophyta</taxon>
        <taxon>Magnoliopsida</taxon>
        <taxon>Liliopsida</taxon>
        <taxon>Poales</taxon>
        <taxon>Poaceae</taxon>
        <taxon>BOP clade</taxon>
        <taxon>Pooideae</taxon>
        <taxon>Poodae</taxon>
        <taxon>Poeae</taxon>
        <taxon>Poeae Chloroplast Group 2 (Poeae type)</taxon>
        <taxon>Loliodinae</taxon>
        <taxon>Loliinae</taxon>
        <taxon>Lolium</taxon>
    </lineage>
</organism>
<sequence length="163" mass="17127">MCSKDVSYRKEQYKMVKWAKPDYGSIKNNVDAGFCPKSKESTAGVVVRDHLGSVILAASMVGNNCFGAEEAEAKAIYEGLKLAVEHNLSPNTLESDCLGQCPAPAPLGPMGSICINVDTSADAAEDDAGLGGIGLAASAHGTELVPAIMARATMSTRNQPRRR</sequence>
<dbReference type="GO" id="GO:0003676">
    <property type="term" value="F:nucleic acid binding"/>
    <property type="evidence" value="ECO:0007669"/>
    <property type="project" value="InterPro"/>
</dbReference>
<proteinExistence type="predicted"/>
<dbReference type="InterPro" id="IPR002156">
    <property type="entry name" value="RNaseH_domain"/>
</dbReference>
<dbReference type="InterPro" id="IPR052929">
    <property type="entry name" value="RNase_H-like_EbsB-rel"/>
</dbReference>
<evidence type="ECO:0000313" key="3">
    <source>
        <dbReference type="Proteomes" id="UP001231189"/>
    </source>
</evidence>
<dbReference type="PANTHER" id="PTHR47074:SF79">
    <property type="entry name" value="PUTATIVE-RELATED"/>
    <property type="match status" value="1"/>
</dbReference>
<reference evidence="2" key="1">
    <citation type="submission" date="2023-07" db="EMBL/GenBank/DDBJ databases">
        <title>A chromosome-level genome assembly of Lolium multiflorum.</title>
        <authorList>
            <person name="Chen Y."/>
            <person name="Copetti D."/>
            <person name="Kolliker R."/>
            <person name="Studer B."/>
        </authorList>
    </citation>
    <scope>NUCLEOTIDE SEQUENCE</scope>
    <source>
        <strain evidence="2">02402/16</strain>
        <tissue evidence="2">Leaf</tissue>
    </source>
</reference>
<dbReference type="AlphaFoldDB" id="A0AAD8T3W9"/>
<dbReference type="Pfam" id="PF13456">
    <property type="entry name" value="RVT_3"/>
    <property type="match status" value="1"/>
</dbReference>
<protein>
    <recommendedName>
        <fullName evidence="1">RNase H type-1 domain-containing protein</fullName>
    </recommendedName>
</protein>
<dbReference type="Proteomes" id="UP001231189">
    <property type="component" value="Unassembled WGS sequence"/>
</dbReference>
<dbReference type="CDD" id="cd06222">
    <property type="entry name" value="RNase_H_like"/>
    <property type="match status" value="1"/>
</dbReference>
<dbReference type="GO" id="GO:0004523">
    <property type="term" value="F:RNA-DNA hybrid ribonuclease activity"/>
    <property type="evidence" value="ECO:0007669"/>
    <property type="project" value="InterPro"/>
</dbReference>
<evidence type="ECO:0000259" key="1">
    <source>
        <dbReference type="Pfam" id="PF13456"/>
    </source>
</evidence>
<dbReference type="EMBL" id="JAUUTY010000003">
    <property type="protein sequence ID" value="KAK1668894.1"/>
    <property type="molecule type" value="Genomic_DNA"/>
</dbReference>
<dbReference type="PANTHER" id="PTHR47074">
    <property type="entry name" value="BNAC02G40300D PROTEIN"/>
    <property type="match status" value="1"/>
</dbReference>
<accession>A0AAD8T3W9</accession>
<name>A0AAD8T3W9_LOLMU</name>
<keyword evidence="3" id="KW-1185">Reference proteome</keyword>
<feature type="domain" description="RNase H type-1" evidence="1">
    <location>
        <begin position="29"/>
        <end position="97"/>
    </location>
</feature>
<comment type="caution">
    <text evidence="2">The sequence shown here is derived from an EMBL/GenBank/DDBJ whole genome shotgun (WGS) entry which is preliminary data.</text>
</comment>
<dbReference type="InterPro" id="IPR044730">
    <property type="entry name" value="RNase_H-like_dom_plant"/>
</dbReference>
<gene>
    <name evidence="2" type="ORF">QYE76_057053</name>
</gene>
<evidence type="ECO:0000313" key="2">
    <source>
        <dbReference type="EMBL" id="KAK1668894.1"/>
    </source>
</evidence>